<keyword evidence="4" id="KW-0456">Lyase</keyword>
<organism evidence="6 7">
    <name type="scientific">Polaribacter marinaquae</name>
    <dbReference type="NCBI Taxonomy" id="1642819"/>
    <lineage>
        <taxon>Bacteria</taxon>
        <taxon>Pseudomonadati</taxon>
        <taxon>Bacteroidota</taxon>
        <taxon>Flavobacteriia</taxon>
        <taxon>Flavobacteriales</taxon>
        <taxon>Flavobacteriaceae</taxon>
    </lineage>
</organism>
<feature type="domain" description="NAD-dependent epimerase/dehydratase" evidence="5">
    <location>
        <begin position="5"/>
        <end position="239"/>
    </location>
</feature>
<comment type="cofactor">
    <cofactor evidence="1">
        <name>NAD(+)</name>
        <dbReference type="ChEBI" id="CHEBI:57540"/>
    </cofactor>
</comment>
<accession>A0ABZ2TVT7</accession>
<dbReference type="PANTHER" id="PTHR43078">
    <property type="entry name" value="UDP-GLUCURONIC ACID DECARBOXYLASE-RELATED"/>
    <property type="match status" value="1"/>
</dbReference>
<name>A0ABZ2TVT7_9FLAO</name>
<dbReference type="InterPro" id="IPR001509">
    <property type="entry name" value="Epimerase_deHydtase"/>
</dbReference>
<evidence type="ECO:0000256" key="3">
    <source>
        <dbReference type="ARBA" id="ARBA00023027"/>
    </source>
</evidence>
<dbReference type="Gene3D" id="3.40.50.720">
    <property type="entry name" value="NAD(P)-binding Rossmann-like Domain"/>
    <property type="match status" value="1"/>
</dbReference>
<evidence type="ECO:0000313" key="6">
    <source>
        <dbReference type="EMBL" id="WYW55984.1"/>
    </source>
</evidence>
<evidence type="ECO:0000313" key="7">
    <source>
        <dbReference type="Proteomes" id="UP001491088"/>
    </source>
</evidence>
<dbReference type="Pfam" id="PF01370">
    <property type="entry name" value="Epimerase"/>
    <property type="match status" value="1"/>
</dbReference>
<keyword evidence="3" id="KW-0520">NAD</keyword>
<dbReference type="Proteomes" id="UP001491088">
    <property type="component" value="Chromosome"/>
</dbReference>
<sequence>MMTHILVTGGAGNVGSSLVAKLSENKNNKIIVFDNLLTGNLNKVPKKENVIFIKGNVNDYNDISGVFFRYNFNYVFHFAAVVGVQRTLNNPLWVLEDIKGFDNILKLCKNTNVNRVYFSSSSEVYGEPFEIPQNEKTTPLNSKLPYAIVKNLGESYLKSYHQEFNLQYCIFRFFNTYGPNQSDDFVVPKFIDLALRNENITLYGDGLQTRTFCYIDDNIDTIINIHENSLVKNDVINIGNDIELTVKKLAELVVKLTKSKSKIVHVPALKEGDMNRRCPDIQKMKKILQRDLVSVEEGILRLIDFKKNSTNVI</sequence>
<protein>
    <submittedName>
        <fullName evidence="6">NAD-dependent epimerase/dehydratase family protein</fullName>
    </submittedName>
</protein>
<evidence type="ECO:0000259" key="5">
    <source>
        <dbReference type="Pfam" id="PF01370"/>
    </source>
</evidence>
<dbReference type="EMBL" id="CP150496">
    <property type="protein sequence ID" value="WYW55984.1"/>
    <property type="molecule type" value="Genomic_DNA"/>
</dbReference>
<dbReference type="PANTHER" id="PTHR43078:SF6">
    <property type="entry name" value="UDP-GLUCURONIC ACID DECARBOXYLASE 1"/>
    <property type="match status" value="1"/>
</dbReference>
<evidence type="ECO:0000256" key="4">
    <source>
        <dbReference type="ARBA" id="ARBA00023239"/>
    </source>
</evidence>
<keyword evidence="2" id="KW-0210">Decarboxylase</keyword>
<dbReference type="RefSeq" id="WP_340933757.1">
    <property type="nucleotide sequence ID" value="NZ_CP150496.1"/>
</dbReference>
<dbReference type="SUPFAM" id="SSF51735">
    <property type="entry name" value="NAD(P)-binding Rossmann-fold domains"/>
    <property type="match status" value="1"/>
</dbReference>
<gene>
    <name evidence="6" type="ORF">WG950_01730</name>
</gene>
<reference evidence="6 7" key="1">
    <citation type="submission" date="2024-03" db="EMBL/GenBank/DDBJ databases">
        <authorList>
            <person name="Cao K."/>
        </authorList>
    </citation>
    <scope>NUCLEOTIDE SEQUENCE [LARGE SCALE GENOMIC DNA]</scope>
    <source>
        <strain evidence="6 7">MCCC 1K00696</strain>
    </source>
</reference>
<evidence type="ECO:0000256" key="2">
    <source>
        <dbReference type="ARBA" id="ARBA00022793"/>
    </source>
</evidence>
<dbReference type="InterPro" id="IPR044516">
    <property type="entry name" value="UXS-like"/>
</dbReference>
<dbReference type="InterPro" id="IPR036291">
    <property type="entry name" value="NAD(P)-bd_dom_sf"/>
</dbReference>
<proteinExistence type="predicted"/>
<keyword evidence="7" id="KW-1185">Reference proteome</keyword>
<evidence type="ECO:0000256" key="1">
    <source>
        <dbReference type="ARBA" id="ARBA00001911"/>
    </source>
</evidence>